<organism evidence="1 2">
    <name type="scientific">Hypsizygus marmoreus</name>
    <name type="common">White beech mushroom</name>
    <name type="synonym">Agaricus marmoreus</name>
    <dbReference type="NCBI Taxonomy" id="39966"/>
    <lineage>
        <taxon>Eukaryota</taxon>
        <taxon>Fungi</taxon>
        <taxon>Dikarya</taxon>
        <taxon>Basidiomycota</taxon>
        <taxon>Agaricomycotina</taxon>
        <taxon>Agaricomycetes</taxon>
        <taxon>Agaricomycetidae</taxon>
        <taxon>Agaricales</taxon>
        <taxon>Tricholomatineae</taxon>
        <taxon>Lyophyllaceae</taxon>
        <taxon>Hypsizygus</taxon>
    </lineage>
</organism>
<evidence type="ECO:0000313" key="1">
    <source>
        <dbReference type="EMBL" id="RDB25496.1"/>
    </source>
</evidence>
<name>A0A369K3N0_HYPMA</name>
<gene>
    <name evidence="1" type="ORF">Hypma_007802</name>
</gene>
<dbReference type="InParanoid" id="A0A369K3N0"/>
<accession>A0A369K3N0</accession>
<proteinExistence type="predicted"/>
<keyword evidence="2" id="KW-1185">Reference proteome</keyword>
<comment type="caution">
    <text evidence="1">The sequence shown here is derived from an EMBL/GenBank/DDBJ whole genome shotgun (WGS) entry which is preliminary data.</text>
</comment>
<protein>
    <submittedName>
        <fullName evidence="1">Uncharacterized protein</fullName>
    </submittedName>
</protein>
<dbReference type="Proteomes" id="UP000076154">
    <property type="component" value="Unassembled WGS sequence"/>
</dbReference>
<dbReference type="EMBL" id="LUEZ02000041">
    <property type="protein sequence ID" value="RDB25496.1"/>
    <property type="molecule type" value="Genomic_DNA"/>
</dbReference>
<evidence type="ECO:0000313" key="2">
    <source>
        <dbReference type="Proteomes" id="UP000076154"/>
    </source>
</evidence>
<dbReference type="AlphaFoldDB" id="A0A369K3N0"/>
<reference evidence="1" key="1">
    <citation type="submission" date="2018-04" db="EMBL/GenBank/DDBJ databases">
        <title>Whole genome sequencing of Hypsizygus marmoreus.</title>
        <authorList>
            <person name="Choi I.-G."/>
            <person name="Min B."/>
            <person name="Kim J.-G."/>
            <person name="Kim S."/>
            <person name="Oh Y.-L."/>
            <person name="Kong W.-S."/>
            <person name="Park H."/>
            <person name="Jeong J."/>
            <person name="Song E.-S."/>
        </authorList>
    </citation>
    <scope>NUCLEOTIDE SEQUENCE [LARGE SCALE GENOMIC DNA]</scope>
    <source>
        <strain evidence="1">51987-8</strain>
    </source>
</reference>
<sequence>MASAVIHLEMRGDPRTTTIFLSGANSYMSMLKEIFSILQASTHSPASSTSATTISPTLLSLIPPDIENLSTPFTPLHAAAVASTTSLWSMASGNTFPGQPVRHFLTDDTLNLGVLDIPEVEMEDAQHPGDLLLLNDPQRPLGNLTLSDLLQFAKEAKTREARLEVLKTFFLKASELRVKWPSLYLVIRYARSIVLHSSLHPSLVALEPRPRLFPRHRELAATAVHALQYVYQRHNSMVAHQDQIPPLDGESLTTLIFLSMTSAIHLWNSYYTFILVYVEKMVMQGLWNDFLVVMDSRYRPPPGSRKVPTIEEAYRTTKILLYMFERIAKNGPTELFVVLWYYRFLRVTVLQFFYNAPYSAWRRMEELKNWDPSLWQALGKEEVGKYFEEDLPDSLLMQSLNAHRMACKTLSHVLRNLVGEGRGHELYNHSLTAKMGERFPLDHRTEYPSQIKATFGDVRNQASLHAFTKNFTKAQPGDGFQFQLIQDLAKTMMQESPEDSDILRDVFGDANTDISMEGEL</sequence>